<proteinExistence type="predicted"/>
<dbReference type="Proteomes" id="UP000637704">
    <property type="component" value="Unassembled WGS sequence"/>
</dbReference>
<dbReference type="InterPro" id="IPR050473">
    <property type="entry name" value="A2M/Complement_sys"/>
</dbReference>
<dbReference type="Pfam" id="PF07703">
    <property type="entry name" value="A2M_BRD"/>
    <property type="match status" value="1"/>
</dbReference>
<dbReference type="EMBL" id="WBNI01002410">
    <property type="protein sequence ID" value="NXD73062.1"/>
    <property type="molecule type" value="Genomic_DNA"/>
</dbReference>
<feature type="non-terminal residue" evidence="3">
    <location>
        <position position="625"/>
    </location>
</feature>
<sequence length="625" mass="68331">QTGRNGCFSTEVPTTFFNLTSLDYEDQLHASVSLLEEGTGMQRAANKSCMILDEVTIFTFESGDKFYKPGVPYTGTMLLKTINGSALTEKEFLLVANTEEIQRKTLLTDGAGRASFKLDTSGWKDKVSLHGEVKEAPPASADENQEYLSYERALRNVYPFSVGTRSFLKIHRVTEKLPCGQPLQLSMDYLVDEKAVGSKQQSLDVVLLVLAKGTIATVLRKELPADAGLSGSFSLELPIGPELAPAAKVLAYVVLPNSEVVADSTKLKVAKCFRSEVNLSFSEQRAEVGSQLHMKVQATPGSLCAIYAVDRRAQSSSHKGKGKVKLNPDMVYDLLPAFSGYTYAFELKEPISPNCSMDGYENVIVLLPAINCFDVPGSRSCRRRPRSWQVLQPEAQPGSYSLGCRKTLMVPLPISTCVMATNGPQDPEEGGWRAPSAGSAHQTQRVESVHLLPPCRDNGSAEVTVTVPEIITEWETGMFCTSPLGLGLAPATTITTFKPFYVELVLPYTVVQREAFTLTATVFNHLRHCLRVQVMLMESVELEVSAGSEEVNGACVCADKTRTFQWDVRATSLGEVNVTVIARALHSEELCGTEVPMVPAHGQMDTETKLLMVQVSILRCLCHPL</sequence>
<dbReference type="Gene3D" id="2.20.130.20">
    <property type="match status" value="1"/>
</dbReference>
<dbReference type="AlphaFoldDB" id="A0A851Y8Q6"/>
<protein>
    <submittedName>
        <fullName evidence="3">A2ML1 protein</fullName>
    </submittedName>
</protein>
<comment type="caution">
    <text evidence="3">The sequence shown here is derived from an EMBL/GenBank/DDBJ whole genome shotgun (WGS) entry which is preliminary data.</text>
</comment>
<dbReference type="Gene3D" id="2.60.40.10">
    <property type="entry name" value="Immunoglobulins"/>
    <property type="match status" value="2"/>
</dbReference>
<dbReference type="InterPro" id="IPR011625">
    <property type="entry name" value="A2M_N_BRD"/>
</dbReference>
<dbReference type="SMART" id="SM01359">
    <property type="entry name" value="A2M_N_2"/>
    <property type="match status" value="1"/>
</dbReference>
<keyword evidence="4" id="KW-1185">Reference proteome</keyword>
<feature type="domain" description="Alpha-2-macroglobulin" evidence="2">
    <location>
        <begin position="449"/>
        <end position="536"/>
    </location>
</feature>
<dbReference type="Pfam" id="PF17789">
    <property type="entry name" value="MG4"/>
    <property type="match status" value="1"/>
</dbReference>
<dbReference type="Gene3D" id="2.60.40.1930">
    <property type="match status" value="1"/>
</dbReference>
<dbReference type="GO" id="GO:0004866">
    <property type="term" value="F:endopeptidase inhibitor activity"/>
    <property type="evidence" value="ECO:0007669"/>
    <property type="project" value="InterPro"/>
</dbReference>
<dbReference type="InterPro" id="IPR040839">
    <property type="entry name" value="MG4"/>
</dbReference>
<dbReference type="PANTHER" id="PTHR11412">
    <property type="entry name" value="MACROGLOBULIN / COMPLEMENT"/>
    <property type="match status" value="1"/>
</dbReference>
<dbReference type="InterPro" id="IPR014756">
    <property type="entry name" value="Ig_E-set"/>
</dbReference>
<organism evidence="3 4">
    <name type="scientific">Eolophus roseicapilla</name>
    <name type="common">Galah cockatoo</name>
    <name type="synonym">Cacatua roseicapilla</name>
    <dbReference type="NCBI Taxonomy" id="176039"/>
    <lineage>
        <taxon>Eukaryota</taxon>
        <taxon>Metazoa</taxon>
        <taxon>Chordata</taxon>
        <taxon>Craniata</taxon>
        <taxon>Vertebrata</taxon>
        <taxon>Euteleostomi</taxon>
        <taxon>Archelosauria</taxon>
        <taxon>Archosauria</taxon>
        <taxon>Dinosauria</taxon>
        <taxon>Saurischia</taxon>
        <taxon>Theropoda</taxon>
        <taxon>Coelurosauria</taxon>
        <taxon>Aves</taxon>
        <taxon>Neognathae</taxon>
        <taxon>Neoaves</taxon>
        <taxon>Telluraves</taxon>
        <taxon>Australaves</taxon>
        <taxon>Psittaciformes</taxon>
        <taxon>Cacatuidae</taxon>
        <taxon>Eolophus</taxon>
    </lineage>
</organism>
<evidence type="ECO:0000313" key="4">
    <source>
        <dbReference type="Proteomes" id="UP000637704"/>
    </source>
</evidence>
<evidence type="ECO:0000259" key="1">
    <source>
        <dbReference type="SMART" id="SM01359"/>
    </source>
</evidence>
<dbReference type="InterPro" id="IPR013783">
    <property type="entry name" value="Ig-like_fold"/>
</dbReference>
<gene>
    <name evidence="3" type="primary">A2ml1_2</name>
    <name evidence="3" type="ORF">EOLROS_R15448</name>
</gene>
<dbReference type="SMART" id="SM01360">
    <property type="entry name" value="A2M"/>
    <property type="match status" value="1"/>
</dbReference>
<dbReference type="PANTHER" id="PTHR11412:SF185">
    <property type="entry name" value="ALPHA-2-MACROGLOBULIN-LIKE PROTEIN 1"/>
    <property type="match status" value="1"/>
</dbReference>
<dbReference type="Pfam" id="PF00207">
    <property type="entry name" value="A2M"/>
    <property type="match status" value="1"/>
</dbReference>
<name>A0A851Y8Q6_EOLRO</name>
<dbReference type="SUPFAM" id="SSF81296">
    <property type="entry name" value="E set domains"/>
    <property type="match status" value="1"/>
</dbReference>
<feature type="domain" description="Alpha-2-macroglobulin bait region" evidence="1">
    <location>
        <begin position="168"/>
        <end position="316"/>
    </location>
</feature>
<reference evidence="3" key="1">
    <citation type="submission" date="2019-09" db="EMBL/GenBank/DDBJ databases">
        <title>Bird 10,000 Genomes (B10K) Project - Family phase.</title>
        <authorList>
            <person name="Zhang G."/>
        </authorList>
    </citation>
    <scope>NUCLEOTIDE SEQUENCE</scope>
    <source>
        <strain evidence="3">B10K-DU-025-06</strain>
        <tissue evidence="3">Mixed tissue sample</tissue>
    </source>
</reference>
<evidence type="ECO:0000313" key="3">
    <source>
        <dbReference type="EMBL" id="NXD73062.1"/>
    </source>
</evidence>
<feature type="non-terminal residue" evidence="3">
    <location>
        <position position="1"/>
    </location>
</feature>
<dbReference type="InterPro" id="IPR001599">
    <property type="entry name" value="Macroglobln_a2"/>
</dbReference>
<accession>A0A851Y8Q6</accession>
<evidence type="ECO:0000259" key="2">
    <source>
        <dbReference type="SMART" id="SM01360"/>
    </source>
</evidence>